<dbReference type="GO" id="GO:0000287">
    <property type="term" value="F:magnesium ion binding"/>
    <property type="evidence" value="ECO:0007669"/>
    <property type="project" value="UniProtKB-UniRule"/>
</dbReference>
<dbReference type="InterPro" id="IPR008181">
    <property type="entry name" value="dUTPase"/>
</dbReference>
<evidence type="ECO:0000313" key="8">
    <source>
        <dbReference type="Proteomes" id="UP000734854"/>
    </source>
</evidence>
<dbReference type="InterPro" id="IPR036157">
    <property type="entry name" value="dUTPase-like_sf"/>
</dbReference>
<evidence type="ECO:0000259" key="6">
    <source>
        <dbReference type="Pfam" id="PF00692"/>
    </source>
</evidence>
<dbReference type="NCBIfam" id="TIGR00576">
    <property type="entry name" value="dut"/>
    <property type="match status" value="1"/>
</dbReference>
<dbReference type="CDD" id="cd07557">
    <property type="entry name" value="trimeric_dUTPase"/>
    <property type="match status" value="1"/>
</dbReference>
<organism evidence="7 8">
    <name type="scientific">Zingiber officinale</name>
    <name type="common">Ginger</name>
    <name type="synonym">Amomum zingiber</name>
    <dbReference type="NCBI Taxonomy" id="94328"/>
    <lineage>
        <taxon>Eukaryota</taxon>
        <taxon>Viridiplantae</taxon>
        <taxon>Streptophyta</taxon>
        <taxon>Embryophyta</taxon>
        <taxon>Tracheophyta</taxon>
        <taxon>Spermatophyta</taxon>
        <taxon>Magnoliopsida</taxon>
        <taxon>Liliopsida</taxon>
        <taxon>Zingiberales</taxon>
        <taxon>Zingiberaceae</taxon>
        <taxon>Zingiber</taxon>
    </lineage>
</organism>
<dbReference type="Pfam" id="PF00692">
    <property type="entry name" value="dUTPase"/>
    <property type="match status" value="1"/>
</dbReference>
<sequence>MQPTFVTTRNLLGGRISIHFDNYKAASTSETSSYNNKDKEVQSDEEEIRSEQILVLVKEHPVLKVERLNKEAILPYRQTEGAASYDLFLDKTQHVKANSRALLTIGISIGTPPGTYGRIAPRLGAALLKGIQIEAGVIDADYRGEVKILVFNHTDTYLTLQKGESIAQLISEQITIVDVQEVEGLNWTLRSNQGFGPTSTITVQNNPDQTPLMEKIQKQMNMLDKQMTQLLKDYNIAKAKAIASSFIPDDASSTCSDLDDQTNVSIWWCVFNALVISFNEESIFHSSILVPLTVGRCFCQYDFHPSWQEDASFANVKHVELASFGMKLEAIALAFAMS</sequence>
<keyword evidence="8" id="KW-1185">Reference proteome</keyword>
<keyword evidence="5" id="KW-0479">Metal-binding</keyword>
<dbReference type="Proteomes" id="UP000734854">
    <property type="component" value="Unassembled WGS sequence"/>
</dbReference>
<keyword evidence="4 5" id="KW-0546">Nucleotide metabolism</keyword>
<dbReference type="UniPathway" id="UPA00610">
    <property type="reaction ID" value="UER00666"/>
</dbReference>
<gene>
    <name evidence="7" type="ORF">ZIOFF_043385</name>
</gene>
<dbReference type="PANTHER" id="PTHR11241:SF0">
    <property type="entry name" value="DEOXYURIDINE 5'-TRIPHOSPHATE NUCLEOTIDOHYDROLASE"/>
    <property type="match status" value="1"/>
</dbReference>
<comment type="similarity">
    <text evidence="2 5">Belongs to the dUTPase family.</text>
</comment>
<dbReference type="AlphaFoldDB" id="A0A8J5G414"/>
<comment type="catalytic activity">
    <reaction evidence="5">
        <text>dUTP + H2O = dUMP + diphosphate + H(+)</text>
        <dbReference type="Rhea" id="RHEA:10248"/>
        <dbReference type="ChEBI" id="CHEBI:15377"/>
        <dbReference type="ChEBI" id="CHEBI:15378"/>
        <dbReference type="ChEBI" id="CHEBI:33019"/>
        <dbReference type="ChEBI" id="CHEBI:61555"/>
        <dbReference type="ChEBI" id="CHEBI:246422"/>
        <dbReference type="EC" id="3.6.1.23"/>
    </reaction>
</comment>
<evidence type="ECO:0000256" key="4">
    <source>
        <dbReference type="ARBA" id="ARBA00023080"/>
    </source>
</evidence>
<comment type="function">
    <text evidence="5">Involved in nucleotide metabolism via production of dUMP, the immediate precursor of thymidine nucleotides, and decreases the intracellular concentration of dUTP so that uracil cannot be incorporated into DNA.</text>
</comment>
<dbReference type="EMBL" id="JACMSC010000012">
    <property type="protein sequence ID" value="KAG6495559.1"/>
    <property type="molecule type" value="Genomic_DNA"/>
</dbReference>
<dbReference type="InterPro" id="IPR033704">
    <property type="entry name" value="dUTPase_trimeric"/>
</dbReference>
<name>A0A8J5G414_ZINOF</name>
<evidence type="ECO:0000256" key="3">
    <source>
        <dbReference type="ARBA" id="ARBA00022801"/>
    </source>
</evidence>
<keyword evidence="3 5" id="KW-0378">Hydrolase</keyword>
<feature type="domain" description="dUTPase-like" evidence="6">
    <location>
        <begin position="71"/>
        <end position="198"/>
    </location>
</feature>
<dbReference type="EC" id="3.6.1.23" evidence="5"/>
<dbReference type="Gene3D" id="2.70.40.10">
    <property type="match status" value="1"/>
</dbReference>
<evidence type="ECO:0000256" key="2">
    <source>
        <dbReference type="ARBA" id="ARBA00006581"/>
    </source>
</evidence>
<comment type="caution">
    <text evidence="7">The sequence shown here is derived from an EMBL/GenBank/DDBJ whole genome shotgun (WGS) entry which is preliminary data.</text>
</comment>
<evidence type="ECO:0000313" key="7">
    <source>
        <dbReference type="EMBL" id="KAG6495559.1"/>
    </source>
</evidence>
<evidence type="ECO:0000256" key="5">
    <source>
        <dbReference type="RuleBase" id="RU367024"/>
    </source>
</evidence>
<keyword evidence="5" id="KW-0460">Magnesium</keyword>
<dbReference type="InterPro" id="IPR029054">
    <property type="entry name" value="dUTPase-like"/>
</dbReference>
<evidence type="ECO:0000256" key="1">
    <source>
        <dbReference type="ARBA" id="ARBA00005142"/>
    </source>
</evidence>
<comment type="cofactor">
    <cofactor evidence="5">
        <name>Mg(2+)</name>
        <dbReference type="ChEBI" id="CHEBI:18420"/>
    </cofactor>
</comment>
<dbReference type="GO" id="GO:0006226">
    <property type="term" value="P:dUMP biosynthetic process"/>
    <property type="evidence" value="ECO:0007669"/>
    <property type="project" value="UniProtKB-UniRule"/>
</dbReference>
<protein>
    <recommendedName>
        <fullName evidence="5">Deoxyuridine 5'-triphosphate nucleotidohydrolase</fullName>
        <shortName evidence="5">dUTPase</shortName>
        <ecNumber evidence="5">3.6.1.23</ecNumber>
    </recommendedName>
    <alternativeName>
        <fullName evidence="5">dUTP pyrophosphatase</fullName>
    </alternativeName>
</protein>
<dbReference type="GO" id="GO:0046081">
    <property type="term" value="P:dUTP catabolic process"/>
    <property type="evidence" value="ECO:0007669"/>
    <property type="project" value="UniProtKB-UniRule"/>
</dbReference>
<comment type="pathway">
    <text evidence="1 5">Pyrimidine metabolism; dUMP biosynthesis; dUMP from dCTP (dUTP route): step 2/2.</text>
</comment>
<dbReference type="PANTHER" id="PTHR11241">
    <property type="entry name" value="DEOXYURIDINE 5'-TRIPHOSPHATE NUCLEOTIDOHYDROLASE"/>
    <property type="match status" value="1"/>
</dbReference>
<dbReference type="GO" id="GO:0004170">
    <property type="term" value="F:dUTP diphosphatase activity"/>
    <property type="evidence" value="ECO:0007669"/>
    <property type="project" value="UniProtKB-UniRule"/>
</dbReference>
<accession>A0A8J5G414</accession>
<proteinExistence type="inferred from homology"/>
<dbReference type="SUPFAM" id="SSF51283">
    <property type="entry name" value="dUTPase-like"/>
    <property type="match status" value="1"/>
</dbReference>
<reference evidence="7 8" key="1">
    <citation type="submission" date="2020-08" db="EMBL/GenBank/DDBJ databases">
        <title>Plant Genome Project.</title>
        <authorList>
            <person name="Zhang R.-G."/>
        </authorList>
    </citation>
    <scope>NUCLEOTIDE SEQUENCE [LARGE SCALE GENOMIC DNA]</scope>
    <source>
        <tissue evidence="7">Rhizome</tissue>
    </source>
</reference>